<dbReference type="PATRIC" id="fig|1280951.3.peg.3049"/>
<reference evidence="1 2" key="1">
    <citation type="submission" date="2013-04" db="EMBL/GenBank/DDBJ databases">
        <title>Hyphomonas hirschiana VP5 Genome Sequencing.</title>
        <authorList>
            <person name="Lai Q."/>
            <person name="Shao Z."/>
        </authorList>
    </citation>
    <scope>NUCLEOTIDE SEQUENCE [LARGE SCALE GENOMIC DNA]</scope>
    <source>
        <strain evidence="1 2">VP5</strain>
    </source>
</reference>
<name>A0A059FCJ2_9PROT</name>
<sequence>MHMVSRLQALGLSLLVLYFAFHAFAGEKGLGRWTDAQIELETRKTELVEMQQEIERLRVDIRRLTPGSVDPDYVEALARDKLAFVYPGEIVLLTPERSSAN</sequence>
<dbReference type="OrthoDB" id="9815600at2"/>
<proteinExistence type="predicted"/>
<evidence type="ECO:0000313" key="2">
    <source>
        <dbReference type="Proteomes" id="UP000025061"/>
    </source>
</evidence>
<dbReference type="AlphaFoldDB" id="A0A059FCJ2"/>
<dbReference type="InterPro" id="IPR007060">
    <property type="entry name" value="FtsL/DivIC"/>
</dbReference>
<dbReference type="EMBL" id="ARYI01000016">
    <property type="protein sequence ID" value="KCZ88243.1"/>
    <property type="molecule type" value="Genomic_DNA"/>
</dbReference>
<keyword evidence="2" id="KW-1185">Reference proteome</keyword>
<dbReference type="Pfam" id="PF04977">
    <property type="entry name" value="DivIC"/>
    <property type="match status" value="1"/>
</dbReference>
<dbReference type="Proteomes" id="UP000025061">
    <property type="component" value="Unassembled WGS sequence"/>
</dbReference>
<organism evidence="1 2">
    <name type="scientific">Hyphomonas hirschiana VP5</name>
    <dbReference type="NCBI Taxonomy" id="1280951"/>
    <lineage>
        <taxon>Bacteria</taxon>
        <taxon>Pseudomonadati</taxon>
        <taxon>Pseudomonadota</taxon>
        <taxon>Alphaproteobacteria</taxon>
        <taxon>Hyphomonadales</taxon>
        <taxon>Hyphomonadaceae</taxon>
        <taxon>Hyphomonas</taxon>
    </lineage>
</organism>
<evidence type="ECO:0000313" key="1">
    <source>
        <dbReference type="EMBL" id="KCZ88243.1"/>
    </source>
</evidence>
<gene>
    <name evidence="1" type="ORF">HHI_15114</name>
</gene>
<comment type="caution">
    <text evidence="1">The sequence shown here is derived from an EMBL/GenBank/DDBJ whole genome shotgun (WGS) entry which is preliminary data.</text>
</comment>
<accession>A0A059FCJ2</accession>
<protein>
    <submittedName>
        <fullName evidence="1">Septum formation initiator family protein</fullName>
    </submittedName>
</protein>